<keyword evidence="6" id="KW-0963">Cytoplasm</keyword>
<dbReference type="GO" id="GO:0002098">
    <property type="term" value="P:tRNA wobble uridine modification"/>
    <property type="evidence" value="ECO:0007669"/>
    <property type="project" value="InterPro"/>
</dbReference>
<organism evidence="10 11">
    <name type="scientific">Apis cerana cerana</name>
    <name type="common">Oriental honeybee</name>
    <dbReference type="NCBI Taxonomy" id="94128"/>
    <lineage>
        <taxon>Eukaryota</taxon>
        <taxon>Metazoa</taxon>
        <taxon>Ecdysozoa</taxon>
        <taxon>Arthropoda</taxon>
        <taxon>Hexapoda</taxon>
        <taxon>Insecta</taxon>
        <taxon>Pterygota</taxon>
        <taxon>Neoptera</taxon>
        <taxon>Endopterygota</taxon>
        <taxon>Hymenoptera</taxon>
        <taxon>Apocrita</taxon>
        <taxon>Aculeata</taxon>
        <taxon>Apoidea</taxon>
        <taxon>Anthophila</taxon>
        <taxon>Apidae</taxon>
        <taxon>Apis</taxon>
    </lineage>
</organism>
<dbReference type="PANTHER" id="PTHR12896:SF1">
    <property type="entry name" value="ELONGATOR COMPLEX PROTEIN 4"/>
    <property type="match status" value="1"/>
</dbReference>
<dbReference type="CDD" id="cd19494">
    <property type="entry name" value="Elp4"/>
    <property type="match status" value="1"/>
</dbReference>
<dbReference type="Proteomes" id="UP000242457">
    <property type="component" value="Unassembled WGS sequence"/>
</dbReference>
<feature type="compositionally biased region" description="Polar residues" evidence="9">
    <location>
        <begin position="353"/>
        <end position="364"/>
    </location>
</feature>
<evidence type="ECO:0000256" key="8">
    <source>
        <dbReference type="ARBA" id="ARBA00023242"/>
    </source>
</evidence>
<accession>A0A2A3EKI2</accession>
<feature type="region of interest" description="Disordered" evidence="9">
    <location>
        <begin position="339"/>
        <end position="364"/>
    </location>
</feature>
<dbReference type="UniPathway" id="UPA00988"/>
<comment type="subcellular location">
    <subcellularLocation>
        <location evidence="2">Cytoplasm</location>
    </subcellularLocation>
    <subcellularLocation>
        <location evidence="1">Nucleus</location>
    </subcellularLocation>
</comment>
<name>A0A2A3EKI2_APICC</name>
<protein>
    <recommendedName>
        <fullName evidence="5">Elongator complex protein 4</fullName>
    </recommendedName>
</protein>
<evidence type="ECO:0000256" key="9">
    <source>
        <dbReference type="SAM" id="MobiDB-lite"/>
    </source>
</evidence>
<dbReference type="InterPro" id="IPR008728">
    <property type="entry name" value="Elongator_complex_protein_4"/>
</dbReference>
<dbReference type="OrthoDB" id="289162at2759"/>
<dbReference type="InterPro" id="IPR027417">
    <property type="entry name" value="P-loop_NTPase"/>
</dbReference>
<dbReference type="GO" id="GO:0008023">
    <property type="term" value="C:transcription elongation factor complex"/>
    <property type="evidence" value="ECO:0007669"/>
    <property type="project" value="TreeGrafter"/>
</dbReference>
<reference evidence="10 11" key="1">
    <citation type="submission" date="2014-07" db="EMBL/GenBank/DDBJ databases">
        <title>Genomic and transcriptomic analysis on Apis cerana provide comprehensive insights into honey bee biology.</title>
        <authorList>
            <person name="Diao Q."/>
            <person name="Sun L."/>
            <person name="Zheng H."/>
            <person name="Zheng H."/>
            <person name="Xu S."/>
            <person name="Wang S."/>
            <person name="Zeng Z."/>
            <person name="Hu F."/>
            <person name="Su S."/>
            <person name="Wu J."/>
        </authorList>
    </citation>
    <scope>NUCLEOTIDE SEQUENCE [LARGE SCALE GENOMIC DNA]</scope>
    <source>
        <tissue evidence="10">Pupae without intestine</tissue>
    </source>
</reference>
<evidence type="ECO:0000313" key="10">
    <source>
        <dbReference type="EMBL" id="PBC32218.1"/>
    </source>
</evidence>
<dbReference type="GO" id="GO:0033588">
    <property type="term" value="C:elongator holoenzyme complex"/>
    <property type="evidence" value="ECO:0007669"/>
    <property type="project" value="InterPro"/>
</dbReference>
<dbReference type="Gene3D" id="3.40.50.300">
    <property type="entry name" value="P-loop containing nucleotide triphosphate hydrolases"/>
    <property type="match status" value="1"/>
</dbReference>
<dbReference type="EMBL" id="KZ288219">
    <property type="protein sequence ID" value="PBC32218.1"/>
    <property type="molecule type" value="Genomic_DNA"/>
</dbReference>
<keyword evidence="11" id="KW-1185">Reference proteome</keyword>
<evidence type="ECO:0000256" key="7">
    <source>
        <dbReference type="ARBA" id="ARBA00022694"/>
    </source>
</evidence>
<dbReference type="AlphaFoldDB" id="A0A2A3EKI2"/>
<sequence>MDLLSAKNSRIPFISGTKPSLKNSQLLISSGIPSLDYIIGGGLPIGSLFLIEEDRYGTYAKVMLQYFMAEGVVTAQPLLIGSKDIKTSHLVSEMPAVITDTKLIDEPPNSDEQMKIAWRYQNMKVIDPSPIGGQFFGHFYDLTKTMEKEVIEKADITQWYDDSCPIKDKIFNNTTYTNLLKCIQETLKKGQYSVLETPEKRQVLRIAIHSLGSRLWWSDSEDESHQDLLKFLYYFRAILRYSYAVGVITVPTEYFDKSDSIVQQVEHLSDIAIRLESFAGSQKETNPLFKDYHGLLHLQKMLTLNTIAPHNPDSRDLAFKLRRKKFVIEVLHLPPELGDTTQREQDETIPQFGCSSQSNKNLDF</sequence>
<dbReference type="Pfam" id="PF05625">
    <property type="entry name" value="PAXNEB"/>
    <property type="match status" value="1"/>
</dbReference>
<comment type="similarity">
    <text evidence="4">Belongs to the ELP4 family.</text>
</comment>
<proteinExistence type="inferred from homology"/>
<dbReference type="STRING" id="94128.A0A2A3EKI2"/>
<evidence type="ECO:0000256" key="2">
    <source>
        <dbReference type="ARBA" id="ARBA00004496"/>
    </source>
</evidence>
<evidence type="ECO:0000256" key="3">
    <source>
        <dbReference type="ARBA" id="ARBA00005043"/>
    </source>
</evidence>
<keyword evidence="8" id="KW-0539">Nucleus</keyword>
<comment type="pathway">
    <text evidence="3">tRNA modification; 5-methoxycarbonylmethyl-2-thiouridine-tRNA biosynthesis.</text>
</comment>
<dbReference type="FunFam" id="3.40.50.300:FF:003211">
    <property type="entry name" value="Elongator complex protein, putative"/>
    <property type="match status" value="1"/>
</dbReference>
<keyword evidence="7" id="KW-0819">tRNA processing</keyword>
<evidence type="ECO:0000256" key="1">
    <source>
        <dbReference type="ARBA" id="ARBA00004123"/>
    </source>
</evidence>
<evidence type="ECO:0000313" key="11">
    <source>
        <dbReference type="Proteomes" id="UP000242457"/>
    </source>
</evidence>
<gene>
    <name evidence="10" type="ORF">APICC_02015</name>
</gene>
<dbReference type="PANTHER" id="PTHR12896">
    <property type="entry name" value="PAX6 NEIGHBOR PROTEIN PAXNEB"/>
    <property type="match status" value="1"/>
</dbReference>
<evidence type="ECO:0000256" key="4">
    <source>
        <dbReference type="ARBA" id="ARBA00007573"/>
    </source>
</evidence>
<evidence type="ECO:0000256" key="6">
    <source>
        <dbReference type="ARBA" id="ARBA00022490"/>
    </source>
</evidence>
<evidence type="ECO:0000256" key="5">
    <source>
        <dbReference type="ARBA" id="ARBA00020265"/>
    </source>
</evidence>
<dbReference type="GO" id="GO:0005737">
    <property type="term" value="C:cytoplasm"/>
    <property type="evidence" value="ECO:0007669"/>
    <property type="project" value="UniProtKB-SubCell"/>
</dbReference>